<keyword evidence="1" id="KW-0732">Signal</keyword>
<name>A0AAU9MX85_9ASTR</name>
<proteinExistence type="predicted"/>
<evidence type="ECO:0000313" key="3">
    <source>
        <dbReference type="Proteomes" id="UP001157418"/>
    </source>
</evidence>
<sequence length="82" mass="9066">MERTSLKIVFFVALFLSISCMQMSFAFPETEHVATPQSLSKSNGENMTERVDPIRCSKDSDCIAFCVIGLGLCKNGVCTCYN</sequence>
<protein>
    <submittedName>
        <fullName evidence="2">Uncharacterized protein</fullName>
    </submittedName>
</protein>
<evidence type="ECO:0000313" key="2">
    <source>
        <dbReference type="EMBL" id="CAH1431247.1"/>
    </source>
</evidence>
<feature type="chain" id="PRO_5043684185" evidence="1">
    <location>
        <begin position="27"/>
        <end position="82"/>
    </location>
</feature>
<dbReference type="Proteomes" id="UP001157418">
    <property type="component" value="Unassembled WGS sequence"/>
</dbReference>
<dbReference type="EMBL" id="CAKMRJ010003334">
    <property type="protein sequence ID" value="CAH1431247.1"/>
    <property type="molecule type" value="Genomic_DNA"/>
</dbReference>
<gene>
    <name evidence="2" type="ORF">LVIROSA_LOCUS17972</name>
</gene>
<evidence type="ECO:0000256" key="1">
    <source>
        <dbReference type="SAM" id="SignalP"/>
    </source>
</evidence>
<comment type="caution">
    <text evidence="2">The sequence shown here is derived from an EMBL/GenBank/DDBJ whole genome shotgun (WGS) entry which is preliminary data.</text>
</comment>
<dbReference type="AlphaFoldDB" id="A0AAU9MX85"/>
<feature type="signal peptide" evidence="1">
    <location>
        <begin position="1"/>
        <end position="26"/>
    </location>
</feature>
<reference evidence="2 3" key="1">
    <citation type="submission" date="2022-01" db="EMBL/GenBank/DDBJ databases">
        <authorList>
            <person name="Xiong W."/>
            <person name="Schranz E."/>
        </authorList>
    </citation>
    <scope>NUCLEOTIDE SEQUENCE [LARGE SCALE GENOMIC DNA]</scope>
</reference>
<organism evidence="2 3">
    <name type="scientific">Lactuca virosa</name>
    <dbReference type="NCBI Taxonomy" id="75947"/>
    <lineage>
        <taxon>Eukaryota</taxon>
        <taxon>Viridiplantae</taxon>
        <taxon>Streptophyta</taxon>
        <taxon>Embryophyta</taxon>
        <taxon>Tracheophyta</taxon>
        <taxon>Spermatophyta</taxon>
        <taxon>Magnoliopsida</taxon>
        <taxon>eudicotyledons</taxon>
        <taxon>Gunneridae</taxon>
        <taxon>Pentapetalae</taxon>
        <taxon>asterids</taxon>
        <taxon>campanulids</taxon>
        <taxon>Asterales</taxon>
        <taxon>Asteraceae</taxon>
        <taxon>Cichorioideae</taxon>
        <taxon>Cichorieae</taxon>
        <taxon>Lactucinae</taxon>
        <taxon>Lactuca</taxon>
    </lineage>
</organism>
<dbReference type="PROSITE" id="PS51257">
    <property type="entry name" value="PROKAR_LIPOPROTEIN"/>
    <property type="match status" value="1"/>
</dbReference>
<accession>A0AAU9MX85</accession>
<keyword evidence="3" id="KW-1185">Reference proteome</keyword>